<dbReference type="AlphaFoldDB" id="M0LM52"/>
<dbReference type="EMBL" id="AOMA01000145">
    <property type="protein sequence ID" value="EMA33105.1"/>
    <property type="molecule type" value="Genomic_DNA"/>
</dbReference>
<dbReference type="PANTHER" id="PTHR14463:SF10">
    <property type="entry name" value="LIPASE MATURATION FACTOR 1"/>
    <property type="match status" value="1"/>
</dbReference>
<accession>M0LM52</accession>
<evidence type="ECO:0000313" key="2">
    <source>
        <dbReference type="EMBL" id="EMA33105.1"/>
    </source>
</evidence>
<dbReference type="eggNOG" id="arCOG10779">
    <property type="taxonomic scope" value="Archaea"/>
</dbReference>
<dbReference type="PANTHER" id="PTHR14463">
    <property type="entry name" value="LIPASE MATURATION FACTOR"/>
    <property type="match status" value="1"/>
</dbReference>
<reference evidence="2 3" key="1">
    <citation type="journal article" date="2014" name="PLoS Genet.">
        <title>Phylogenetically driven sequencing of extremely halophilic archaea reveals strategies for static and dynamic osmo-response.</title>
        <authorList>
            <person name="Becker E.A."/>
            <person name="Seitzer P.M."/>
            <person name="Tritt A."/>
            <person name="Larsen D."/>
            <person name="Krusor M."/>
            <person name="Yao A.I."/>
            <person name="Wu D."/>
            <person name="Madern D."/>
            <person name="Eisen J.A."/>
            <person name="Darling A.E."/>
            <person name="Facciotti M.T."/>
        </authorList>
    </citation>
    <scope>NUCLEOTIDE SEQUENCE [LARGE SCALE GENOMIC DNA]</scope>
    <source>
        <strain evidence="2 3">JCM 10879</strain>
    </source>
</reference>
<comment type="caution">
    <text evidence="2">The sequence shown here is derived from an EMBL/GenBank/DDBJ whole genome shotgun (WGS) entry which is preliminary data.</text>
</comment>
<protein>
    <recommendedName>
        <fullName evidence="1">Lipase maturation factor 1/2 C-terminal domain-containing protein</fullName>
    </recommendedName>
</protein>
<evidence type="ECO:0000259" key="1">
    <source>
        <dbReference type="Pfam" id="PF25179"/>
    </source>
</evidence>
<dbReference type="InterPro" id="IPR057433">
    <property type="entry name" value="LMF1/2_C"/>
</dbReference>
<dbReference type="PATRIC" id="fig|1227454.3.peg.2998"/>
<dbReference type="Pfam" id="PF25179">
    <property type="entry name" value="LMF1_C"/>
    <property type="match status" value="1"/>
</dbReference>
<gene>
    <name evidence="2" type="ORF">C446_14624</name>
</gene>
<evidence type="ECO:0000313" key="3">
    <source>
        <dbReference type="Proteomes" id="UP000011607"/>
    </source>
</evidence>
<proteinExistence type="predicted"/>
<name>M0LM52_9EURY</name>
<dbReference type="GO" id="GO:0051604">
    <property type="term" value="P:protein maturation"/>
    <property type="evidence" value="ECO:0007669"/>
    <property type="project" value="InterPro"/>
</dbReference>
<dbReference type="InterPro" id="IPR009613">
    <property type="entry name" value="LMF"/>
</dbReference>
<sequence length="163" mass="19565">MSVWRSGTFVVLSAMTIFTVPYRSRNPGHDGRTTRRGREWRTYRFEGKPTDPSRRPPQIAPYHLRLDWQLWFAAMRPTPRRQPWFYRLLVKLLERDARTESLLAEVPFEDGERPTHVRAIRYRYRYTTPEERKETGEWWHRERVGTYVHPVGLADLRTRAPAA</sequence>
<keyword evidence="3" id="KW-1185">Reference proteome</keyword>
<feature type="domain" description="Lipase maturation factor 1/2 C-terminal" evidence="1">
    <location>
        <begin position="37"/>
        <end position="148"/>
    </location>
</feature>
<organism evidence="2 3">
    <name type="scientific">Halobiforma nitratireducens JCM 10879</name>
    <dbReference type="NCBI Taxonomy" id="1227454"/>
    <lineage>
        <taxon>Archaea</taxon>
        <taxon>Methanobacteriati</taxon>
        <taxon>Methanobacteriota</taxon>
        <taxon>Stenosarchaea group</taxon>
        <taxon>Halobacteria</taxon>
        <taxon>Halobacteriales</taxon>
        <taxon>Natrialbaceae</taxon>
        <taxon>Halobiforma</taxon>
    </lineage>
</organism>
<dbReference type="Proteomes" id="UP000011607">
    <property type="component" value="Unassembled WGS sequence"/>
</dbReference>